<feature type="transmembrane region" description="Helical" evidence="2">
    <location>
        <begin position="158"/>
        <end position="178"/>
    </location>
</feature>
<feature type="compositionally biased region" description="Basic and acidic residues" evidence="1">
    <location>
        <begin position="717"/>
        <end position="729"/>
    </location>
</feature>
<keyword evidence="2" id="KW-0812">Transmembrane</keyword>
<organism evidence="3 4">
    <name type="scientific">Gaopeijia maritima</name>
    <dbReference type="NCBI Taxonomy" id="3119007"/>
    <lineage>
        <taxon>Bacteria</taxon>
        <taxon>Pseudomonadati</taxon>
        <taxon>Gemmatimonadota</taxon>
        <taxon>Longimicrobiia</taxon>
        <taxon>Gaopeijiales</taxon>
        <taxon>Gaopeijiaceae</taxon>
        <taxon>Gaopeijia</taxon>
    </lineage>
</organism>
<keyword evidence="2" id="KW-1133">Transmembrane helix</keyword>
<dbReference type="PANTHER" id="PTHR23159:SF31">
    <property type="entry name" value="CENTROSOME-ASSOCIATED PROTEIN CEP250 ISOFORM X1"/>
    <property type="match status" value="1"/>
</dbReference>
<keyword evidence="4" id="KW-1185">Reference proteome</keyword>
<dbReference type="EMBL" id="JBBHLI010000005">
    <property type="protein sequence ID" value="MEK9501344.1"/>
    <property type="molecule type" value="Genomic_DNA"/>
</dbReference>
<accession>A0ABU9E9D0</accession>
<feature type="region of interest" description="Disordered" evidence="1">
    <location>
        <begin position="519"/>
        <end position="540"/>
    </location>
</feature>
<feature type="compositionally biased region" description="Polar residues" evidence="1">
    <location>
        <begin position="844"/>
        <end position="853"/>
    </location>
</feature>
<proteinExistence type="predicted"/>
<dbReference type="Proteomes" id="UP001484239">
    <property type="component" value="Unassembled WGS sequence"/>
</dbReference>
<feature type="transmembrane region" description="Helical" evidence="2">
    <location>
        <begin position="66"/>
        <end position="84"/>
    </location>
</feature>
<name>A0ABU9E9D0_9BACT</name>
<reference evidence="3 4" key="1">
    <citation type="submission" date="2024-02" db="EMBL/GenBank/DDBJ databases">
        <title>A novel Gemmatimonadota bacterium.</title>
        <authorList>
            <person name="Du Z.-J."/>
            <person name="Ye Y.-Q."/>
        </authorList>
    </citation>
    <scope>NUCLEOTIDE SEQUENCE [LARGE SCALE GENOMIC DNA]</scope>
    <source>
        <strain evidence="3 4">DH-20</strain>
    </source>
</reference>
<gene>
    <name evidence="3" type="ORF">WI372_10190</name>
</gene>
<keyword evidence="2" id="KW-0472">Membrane</keyword>
<feature type="compositionally biased region" description="Basic and acidic residues" evidence="1">
    <location>
        <begin position="961"/>
        <end position="988"/>
    </location>
</feature>
<dbReference type="PANTHER" id="PTHR23159">
    <property type="entry name" value="CENTROSOMAL PROTEIN 2"/>
    <property type="match status" value="1"/>
</dbReference>
<evidence type="ECO:0000256" key="1">
    <source>
        <dbReference type="SAM" id="MobiDB-lite"/>
    </source>
</evidence>
<sequence>MMRKTTVGADTRGGELRRILAAVRRRWRARILLRGASLVVGAGIVAFLGSAYGVEWFRFSATAVTTFRWIAWGTVLALVGWFLVRPMLRRVSDEQVALYLEEHEPRLQATILGAVAARDAAADPDAAASPAMIDRLVDRAIEQARTVEEGRAIEQEALVRNGGVFAALTVAAVIALLFGPSTLRTGVSALLPTRAAADVNPYSIAIDPGDLTVARGSDQFITAVLEGFASDEVSIFTRGGESEPFQRLSMIPASSDPEGVVPFEVMLLNLQSDTEYFVESDGVRSPTHTITVRDLPYVDRMQHEYRYPSYTGLEPRVIEDAGDIAVLRGTEVQLTIQPTIPAPSGRIVVDQGESIELSVAPDGSLVGTLPVTAEGFYSVELALDDGTLVEASPQYTIDLLTDARPLVRFETPGRDSQASPIEEVYLEIEADDDYGVRELLLAYRVNGGVEDTVAVFRDSGPPLTEVTAGHTLYLEDYEVEPGDVISYYAVARDQQGPVAEVKSDIYFVTVRPFDVAFREGEEQGGGAPQGGGGGGEMGEERLSELQRQVVAATFNLERDRDRYDETEFEESTTAVALAQGRVREQVATLVTRMTNRGLTEAEADFREIAEMLPEAMAVMDSAEAKLRAQEVTEALPLEQQALRVLQKAEESYEVYVTRQQAGGGGGGGGAQANAEDLADLFELELDKLRNQYETVQRGERQQQANEVDEVRERLEELARRQQQEAERQRARAAQGQQGGGAGAQSQRELADQTEETARQLERLARDTNDEQLQETARQLQEAADAMRRSAAQGGNAGAAESARAQERLAEAQRRLERSRESRVGEDAQNALDRLDRLRDQQQQITDQVSQMSDDPTERGELVQRLQERKTEMAREVGELERDLDRLAADARQEDPAAARELNEAAEAIRSTRLNQKILWSRGVVQQRERDFARIFEEGLEQDLETIRQQMAEAQEAAAGLAEREGMTDALDQARDLVRGMESLERRLDAPPARTDSLAEDGAGGGEPGRLGDRPGEQGEGQQGQGQQGEGQQGQGQQGEQGEGQQGQQGQGQQGEGQQGQGQQGEGQQGQQGQGQQGEGQQGQGQGQQGEGQQGQGQQGQQGQGQQGGGQQGGVAGQSNPDGSPSRAGSMTGGATRGNPIRNYTEEEIRQFAREFQERFRQGTELREALREGGQDVVDLDAALEAMRQLQDVDNYSDLPQIAALREIVRENLGRVEFSLRRMVEGESTGRAAIRGSDAVPPGFEDLVEEYYRNLARSGTGGGGR</sequence>
<evidence type="ECO:0008006" key="5">
    <source>
        <dbReference type="Google" id="ProtNLM"/>
    </source>
</evidence>
<feature type="compositionally biased region" description="Basic and acidic residues" evidence="1">
    <location>
        <begin position="755"/>
        <end position="768"/>
    </location>
</feature>
<feature type="compositionally biased region" description="Polar residues" evidence="1">
    <location>
        <begin position="1116"/>
        <end position="1128"/>
    </location>
</feature>
<dbReference type="RefSeq" id="WP_405286835.1">
    <property type="nucleotide sequence ID" value="NZ_JBBHLI010000005.1"/>
</dbReference>
<feature type="region of interest" description="Disordered" evidence="1">
    <location>
        <begin position="717"/>
        <end position="859"/>
    </location>
</feature>
<protein>
    <recommendedName>
        <fullName evidence="5">DUF4175 family protein</fullName>
    </recommendedName>
</protein>
<evidence type="ECO:0000256" key="2">
    <source>
        <dbReference type="SAM" id="Phobius"/>
    </source>
</evidence>
<feature type="compositionally biased region" description="Gly residues" evidence="1">
    <location>
        <begin position="1017"/>
        <end position="1115"/>
    </location>
</feature>
<feature type="region of interest" description="Disordered" evidence="1">
    <location>
        <begin position="954"/>
        <end position="1142"/>
    </location>
</feature>
<feature type="transmembrane region" description="Helical" evidence="2">
    <location>
        <begin position="31"/>
        <end position="54"/>
    </location>
</feature>
<evidence type="ECO:0000313" key="4">
    <source>
        <dbReference type="Proteomes" id="UP001484239"/>
    </source>
</evidence>
<feature type="compositionally biased region" description="Basic and acidic residues" evidence="1">
    <location>
        <begin position="803"/>
        <end position="825"/>
    </location>
</feature>
<feature type="compositionally biased region" description="Gly residues" evidence="1">
    <location>
        <begin position="523"/>
        <end position="536"/>
    </location>
</feature>
<evidence type="ECO:0000313" key="3">
    <source>
        <dbReference type="EMBL" id="MEK9501344.1"/>
    </source>
</evidence>
<comment type="caution">
    <text evidence="3">The sequence shown here is derived from an EMBL/GenBank/DDBJ whole genome shotgun (WGS) entry which is preliminary data.</text>
</comment>